<dbReference type="InterPro" id="IPR003148">
    <property type="entry name" value="RCK_N"/>
</dbReference>
<dbReference type="PATRIC" id="fig|1341156.4.peg.1058"/>
<comment type="caution">
    <text evidence="3">The sequence shown here is derived from an EMBL/GenBank/DDBJ whole genome shotgun (WGS) entry which is preliminary data.</text>
</comment>
<gene>
    <name evidence="3" type="ORF">RASY3_08760</name>
</gene>
<dbReference type="PANTHER" id="PTHR43833">
    <property type="entry name" value="POTASSIUM CHANNEL PROTEIN 2-RELATED-RELATED"/>
    <property type="match status" value="1"/>
</dbReference>
<dbReference type="InterPro" id="IPR006037">
    <property type="entry name" value="RCK_C"/>
</dbReference>
<dbReference type="Pfam" id="PF02080">
    <property type="entry name" value="TrkA_C"/>
    <property type="match status" value="1"/>
</dbReference>
<protein>
    <submittedName>
        <fullName evidence="3">Potassium transporter TrkA</fullName>
    </submittedName>
</protein>
<dbReference type="GO" id="GO:0008324">
    <property type="term" value="F:monoatomic cation transmembrane transporter activity"/>
    <property type="evidence" value="ECO:0007669"/>
    <property type="project" value="InterPro"/>
</dbReference>
<dbReference type="OrthoDB" id="9776294at2"/>
<feature type="domain" description="RCK C-terminal" evidence="2">
    <location>
        <begin position="134"/>
        <end position="214"/>
    </location>
</feature>
<dbReference type="InterPro" id="IPR036721">
    <property type="entry name" value="RCK_C_sf"/>
</dbReference>
<evidence type="ECO:0000259" key="1">
    <source>
        <dbReference type="PROSITE" id="PS51201"/>
    </source>
</evidence>
<dbReference type="PANTHER" id="PTHR43833:SF7">
    <property type="entry name" value="KTR SYSTEM POTASSIUM UPTAKE PROTEIN C"/>
    <property type="match status" value="1"/>
</dbReference>
<dbReference type="AlphaFoldDB" id="A0A011VX45"/>
<dbReference type="Proteomes" id="UP000021369">
    <property type="component" value="Unassembled WGS sequence"/>
</dbReference>
<dbReference type="GO" id="GO:0006813">
    <property type="term" value="P:potassium ion transport"/>
    <property type="evidence" value="ECO:0007669"/>
    <property type="project" value="InterPro"/>
</dbReference>
<dbReference type="RefSeq" id="WP_037287006.1">
    <property type="nucleotide sequence ID" value="NZ_JEOB01000002.1"/>
</dbReference>
<dbReference type="Pfam" id="PF02254">
    <property type="entry name" value="TrkA_N"/>
    <property type="match status" value="1"/>
</dbReference>
<dbReference type="EMBL" id="JEOB01000002">
    <property type="protein sequence ID" value="EXM39841.1"/>
    <property type="molecule type" value="Genomic_DNA"/>
</dbReference>
<sequence length="214" mass="23825">MTSALIIGVGEFGAHIATRMSELNCEVMAVDSNEDRINEILPYVTSARIGNCTDAEFLRSLGIGNFDICIVAVGGLFQVSLETTCTLKELGAKYVLARATNDVQMKFLRMVGADEVAYPEKQTAIRIATKYASETILDFIQLDNNYSIYELKIPKDWYGKSLAQVDIRKKYNINILTFKRGDNVFLPTADTVVLEGDIAFVIGEVKDINKCFRI</sequence>
<dbReference type="SUPFAM" id="SSF116726">
    <property type="entry name" value="TrkA C-terminal domain-like"/>
    <property type="match status" value="1"/>
</dbReference>
<organism evidence="3 4">
    <name type="scientific">Ruminococcus albus SY3</name>
    <dbReference type="NCBI Taxonomy" id="1341156"/>
    <lineage>
        <taxon>Bacteria</taxon>
        <taxon>Bacillati</taxon>
        <taxon>Bacillota</taxon>
        <taxon>Clostridia</taxon>
        <taxon>Eubacteriales</taxon>
        <taxon>Oscillospiraceae</taxon>
        <taxon>Ruminococcus</taxon>
    </lineage>
</organism>
<dbReference type="Gene3D" id="3.30.70.1450">
    <property type="entry name" value="Regulator of K+ conductance, C-terminal domain"/>
    <property type="match status" value="1"/>
</dbReference>
<keyword evidence="4" id="KW-1185">Reference proteome</keyword>
<proteinExistence type="predicted"/>
<name>A0A011VX45_RUMAL</name>
<dbReference type="Gene3D" id="3.40.50.720">
    <property type="entry name" value="NAD(P)-binding Rossmann-like Domain"/>
    <property type="match status" value="1"/>
</dbReference>
<dbReference type="PROSITE" id="PS51201">
    <property type="entry name" value="RCK_N"/>
    <property type="match status" value="1"/>
</dbReference>
<feature type="domain" description="RCK N-terminal" evidence="1">
    <location>
        <begin position="1"/>
        <end position="118"/>
    </location>
</feature>
<evidence type="ECO:0000259" key="2">
    <source>
        <dbReference type="PROSITE" id="PS51202"/>
    </source>
</evidence>
<evidence type="ECO:0000313" key="4">
    <source>
        <dbReference type="Proteomes" id="UP000021369"/>
    </source>
</evidence>
<evidence type="ECO:0000313" key="3">
    <source>
        <dbReference type="EMBL" id="EXM39841.1"/>
    </source>
</evidence>
<reference evidence="3 4" key="1">
    <citation type="submission" date="2013-06" db="EMBL/GenBank/DDBJ databases">
        <title>Rumen cellulosomics: divergent fiber-degrading strategies revealed by comparative genome-wide analysis of six Ruminococcal strains.</title>
        <authorList>
            <person name="Dassa B."/>
            <person name="Borovok I."/>
            <person name="Lamed R."/>
            <person name="Flint H."/>
            <person name="Yeoman C.J."/>
            <person name="White B."/>
            <person name="Bayer E.A."/>
        </authorList>
    </citation>
    <scope>NUCLEOTIDE SEQUENCE [LARGE SCALE GENOMIC DNA]</scope>
    <source>
        <strain evidence="3 4">SY3</strain>
    </source>
</reference>
<dbReference type="InterPro" id="IPR050721">
    <property type="entry name" value="Trk_Ktr_HKT_K-transport"/>
</dbReference>
<accession>A0A011VX45</accession>
<dbReference type="InterPro" id="IPR036291">
    <property type="entry name" value="NAD(P)-bd_dom_sf"/>
</dbReference>
<dbReference type="SUPFAM" id="SSF51735">
    <property type="entry name" value="NAD(P)-binding Rossmann-fold domains"/>
    <property type="match status" value="1"/>
</dbReference>
<dbReference type="PROSITE" id="PS51202">
    <property type="entry name" value="RCK_C"/>
    <property type="match status" value="1"/>
</dbReference>